<dbReference type="RefSeq" id="XP_020501726.1">
    <property type="nucleotide sequence ID" value="XM_020646070.3"/>
</dbReference>
<evidence type="ECO:0000259" key="4">
    <source>
        <dbReference type="PROSITE" id="PS50835"/>
    </source>
</evidence>
<protein>
    <submittedName>
        <fullName evidence="5">Cytotoxic and regulatory T cell molecule</fullName>
    </submittedName>
</protein>
<proteinExistence type="predicted"/>
<feature type="signal peptide" evidence="3">
    <location>
        <begin position="1"/>
        <end position="19"/>
    </location>
</feature>
<evidence type="ECO:0000256" key="1">
    <source>
        <dbReference type="SAM" id="MobiDB-lite"/>
    </source>
</evidence>
<dbReference type="AlphaFoldDB" id="A0A3Q3G396"/>
<dbReference type="PANTHER" id="PTHR47118:SF1">
    <property type="entry name" value="CYTOTOXIC AND REGULATORY T-CELL MOLECULE"/>
    <property type="match status" value="1"/>
</dbReference>
<keyword evidence="6" id="KW-1185">Reference proteome</keyword>
<evidence type="ECO:0000313" key="6">
    <source>
        <dbReference type="Proteomes" id="UP000261660"/>
    </source>
</evidence>
<dbReference type="PANTHER" id="PTHR47118">
    <property type="entry name" value="CYTOTOXIC AND REGULATORY T-CELL MOLECULE"/>
    <property type="match status" value="1"/>
</dbReference>
<feature type="compositionally biased region" description="Low complexity" evidence="1">
    <location>
        <begin position="262"/>
        <end position="280"/>
    </location>
</feature>
<dbReference type="STRING" id="56723.ENSLBEP00000027611"/>
<dbReference type="InterPro" id="IPR007110">
    <property type="entry name" value="Ig-like_dom"/>
</dbReference>
<keyword evidence="2" id="KW-0472">Membrane</keyword>
<dbReference type="InterPro" id="IPR053096">
    <property type="entry name" value="CRTAM"/>
</dbReference>
<dbReference type="SUPFAM" id="SSF48726">
    <property type="entry name" value="Immunoglobulin"/>
    <property type="match status" value="2"/>
</dbReference>
<sequence>MKQKLQLYVFMLLVHVSVGAWQRLAVKYGQTVHLKCPITDAHLTNVEWKNPDGFIMFFSHNKALKDKRHNIIKLSKSEFTISISSVTFRDGGIYTCSQYGQHLTEKKVEVTVIGHPKMNVAKHEGRTVVKCTAEGNNHPPQIYWKFNNGPEFQAQAQVLHEDKTYVSMDTMTIIPPNRRVTVKCLVRHPALHSQPLMNFVKIGRDAAKSPYSTTTSSLTEHPSEPTGVMRTSSRSRTTDVTGATSDHPIRLSTSPATGSTVSTTGSPLSTSDDSGTSSLSTRRRNDSDSNATSTSSWISVAKTTEESTSQNQTERNRTVSSNNPKMQAGTTGSSWLLVFLVTFLILCLLVVVIFFAIKLRRAHIVWKRENEDSDPSEDSSKSKTSQEERNTQGQRRRGLFNTAFTPYVIEEPTVITSVINTAAMTALECENKEHTSQSQTLGQTSDKCKIKETEL</sequence>
<accession>A0A3Q3G396</accession>
<evidence type="ECO:0000313" key="5">
    <source>
        <dbReference type="Ensembl" id="ENSLBEP00000027611.1"/>
    </source>
</evidence>
<feature type="transmembrane region" description="Helical" evidence="2">
    <location>
        <begin position="335"/>
        <end position="357"/>
    </location>
</feature>
<dbReference type="InParanoid" id="A0A3Q3G396"/>
<reference evidence="5" key="2">
    <citation type="submission" date="2025-09" db="UniProtKB">
        <authorList>
            <consortium name="Ensembl"/>
        </authorList>
    </citation>
    <scope>IDENTIFICATION</scope>
</reference>
<reference evidence="5" key="1">
    <citation type="submission" date="2025-08" db="UniProtKB">
        <authorList>
            <consortium name="Ensembl"/>
        </authorList>
    </citation>
    <scope>IDENTIFICATION</scope>
</reference>
<dbReference type="Proteomes" id="UP000261660">
    <property type="component" value="Unplaced"/>
</dbReference>
<dbReference type="InterPro" id="IPR013783">
    <property type="entry name" value="Ig-like_fold"/>
</dbReference>
<feature type="compositionally biased region" description="Polar residues" evidence="1">
    <location>
        <begin position="251"/>
        <end position="261"/>
    </location>
</feature>
<dbReference type="Ensembl" id="ENSLBET00000028930.1">
    <property type="protein sequence ID" value="ENSLBEP00000027611.1"/>
    <property type="gene ID" value="ENSLBEG00000020929.1"/>
</dbReference>
<dbReference type="GO" id="GO:0005102">
    <property type="term" value="F:signaling receptor binding"/>
    <property type="evidence" value="ECO:0007669"/>
    <property type="project" value="TreeGrafter"/>
</dbReference>
<dbReference type="GO" id="GO:0002355">
    <property type="term" value="P:detection of tumor cell"/>
    <property type="evidence" value="ECO:0007669"/>
    <property type="project" value="TreeGrafter"/>
</dbReference>
<evidence type="ECO:0000256" key="2">
    <source>
        <dbReference type="SAM" id="Phobius"/>
    </source>
</evidence>
<dbReference type="InterPro" id="IPR003599">
    <property type="entry name" value="Ig_sub"/>
</dbReference>
<dbReference type="GeneID" id="109993206"/>
<feature type="region of interest" description="Disordered" evidence="1">
    <location>
        <begin position="209"/>
        <end position="327"/>
    </location>
</feature>
<dbReference type="GeneTree" id="ENSGT00940000159804"/>
<feature type="region of interest" description="Disordered" evidence="1">
    <location>
        <begin position="369"/>
        <end position="396"/>
    </location>
</feature>
<keyword evidence="2" id="KW-1133">Transmembrane helix</keyword>
<dbReference type="InterPro" id="IPR013106">
    <property type="entry name" value="Ig_V-set"/>
</dbReference>
<feature type="domain" description="Ig-like" evidence="4">
    <location>
        <begin position="29"/>
        <end position="111"/>
    </location>
</feature>
<dbReference type="GO" id="GO:0002860">
    <property type="term" value="P:positive regulation of natural killer cell mediated cytotoxicity directed against tumor cell target"/>
    <property type="evidence" value="ECO:0007669"/>
    <property type="project" value="TreeGrafter"/>
</dbReference>
<evidence type="ECO:0000256" key="3">
    <source>
        <dbReference type="SAM" id="SignalP"/>
    </source>
</evidence>
<keyword evidence="2" id="KW-0812">Transmembrane</keyword>
<dbReference type="SMART" id="SM00409">
    <property type="entry name" value="IG"/>
    <property type="match status" value="1"/>
</dbReference>
<feature type="compositionally biased region" description="Polar residues" evidence="1">
    <location>
        <begin position="318"/>
        <end position="327"/>
    </location>
</feature>
<keyword evidence="3" id="KW-0732">Signal</keyword>
<dbReference type="Gene3D" id="2.60.40.10">
    <property type="entry name" value="Immunoglobulins"/>
    <property type="match status" value="2"/>
</dbReference>
<dbReference type="Pfam" id="PF07686">
    <property type="entry name" value="V-set"/>
    <property type="match status" value="1"/>
</dbReference>
<dbReference type="GO" id="GO:0005886">
    <property type="term" value="C:plasma membrane"/>
    <property type="evidence" value="ECO:0007669"/>
    <property type="project" value="TreeGrafter"/>
</dbReference>
<feature type="compositionally biased region" description="Basic and acidic residues" evidence="1">
    <location>
        <begin position="378"/>
        <end position="390"/>
    </location>
</feature>
<feature type="compositionally biased region" description="Polar residues" evidence="1">
    <location>
        <begin position="210"/>
        <end position="220"/>
    </location>
</feature>
<feature type="chain" id="PRO_5018567039" evidence="3">
    <location>
        <begin position="20"/>
        <end position="455"/>
    </location>
</feature>
<name>A0A3Q3G396_9LABR</name>
<dbReference type="GO" id="GO:0008037">
    <property type="term" value="P:cell recognition"/>
    <property type="evidence" value="ECO:0007669"/>
    <property type="project" value="TreeGrafter"/>
</dbReference>
<dbReference type="InterPro" id="IPR036179">
    <property type="entry name" value="Ig-like_dom_sf"/>
</dbReference>
<dbReference type="PROSITE" id="PS50835">
    <property type="entry name" value="IG_LIKE"/>
    <property type="match status" value="1"/>
</dbReference>
<organism evidence="5 6">
    <name type="scientific">Labrus bergylta</name>
    <name type="common">ballan wrasse</name>
    <dbReference type="NCBI Taxonomy" id="56723"/>
    <lineage>
        <taxon>Eukaryota</taxon>
        <taxon>Metazoa</taxon>
        <taxon>Chordata</taxon>
        <taxon>Craniata</taxon>
        <taxon>Vertebrata</taxon>
        <taxon>Euteleostomi</taxon>
        <taxon>Actinopterygii</taxon>
        <taxon>Neopterygii</taxon>
        <taxon>Teleostei</taxon>
        <taxon>Neoteleostei</taxon>
        <taxon>Acanthomorphata</taxon>
        <taxon>Eupercaria</taxon>
        <taxon>Labriformes</taxon>
        <taxon>Labridae</taxon>
        <taxon>Labrus</taxon>
    </lineage>
</organism>